<protein>
    <submittedName>
        <fullName evidence="1">Uncharacterized protein</fullName>
    </submittedName>
</protein>
<reference evidence="1 2" key="1">
    <citation type="submission" date="2017-03" db="EMBL/GenBank/DDBJ databases">
        <title>Sulfur activation and transportation mechanism of thermophilic Archaea Acidianus manzaensis YN-25.</title>
        <authorList>
            <person name="Ma Y."/>
            <person name="Yang Y."/>
            <person name="Xia J."/>
        </authorList>
    </citation>
    <scope>NUCLEOTIDE SEQUENCE [LARGE SCALE GENOMIC DNA]</scope>
    <source>
        <strain evidence="1 2">YN-25</strain>
    </source>
</reference>
<sequence length="74" mass="8838">MAIKYARKAKQLYCDKARKDWWYRQWHSAFESIEYDLRRGFIDLSYETLEQAEFHASVMASPAFSKASIKQSRP</sequence>
<dbReference type="KEGG" id="aman:B6F84_10310"/>
<proteinExistence type="predicted"/>
<keyword evidence="2" id="KW-1185">Reference proteome</keyword>
<gene>
    <name evidence="1" type="ORF">B6F84_10310</name>
</gene>
<accession>A0A1W6K3T5</accession>
<dbReference type="EMBL" id="CP020477">
    <property type="protein sequence ID" value="ARM77157.1"/>
    <property type="molecule type" value="Genomic_DNA"/>
</dbReference>
<evidence type="ECO:0000313" key="2">
    <source>
        <dbReference type="Proteomes" id="UP000193404"/>
    </source>
</evidence>
<evidence type="ECO:0000313" key="1">
    <source>
        <dbReference type="EMBL" id="ARM77157.1"/>
    </source>
</evidence>
<name>A0A1W6K3T5_9CREN</name>
<dbReference type="Proteomes" id="UP000193404">
    <property type="component" value="Chromosome"/>
</dbReference>
<organism evidence="1 2">
    <name type="scientific">Acidianus manzaensis</name>
    <dbReference type="NCBI Taxonomy" id="282676"/>
    <lineage>
        <taxon>Archaea</taxon>
        <taxon>Thermoproteota</taxon>
        <taxon>Thermoprotei</taxon>
        <taxon>Sulfolobales</taxon>
        <taxon>Sulfolobaceae</taxon>
        <taxon>Acidianus</taxon>
    </lineage>
</organism>
<dbReference type="AlphaFoldDB" id="A0A1W6K3T5"/>